<evidence type="ECO:0000313" key="2">
    <source>
        <dbReference type="EMBL" id="MBA8889992.1"/>
    </source>
</evidence>
<dbReference type="AlphaFoldDB" id="A0A839F7C0"/>
<keyword evidence="1" id="KW-0732">Signal</keyword>
<accession>A0A839F7C0</accession>
<dbReference type="EMBL" id="JACGXL010000009">
    <property type="protein sequence ID" value="MBA8889992.1"/>
    <property type="molecule type" value="Genomic_DNA"/>
</dbReference>
<feature type="signal peptide" evidence="1">
    <location>
        <begin position="1"/>
        <end position="19"/>
    </location>
</feature>
<protein>
    <submittedName>
        <fullName evidence="2">Uncharacterized protein</fullName>
    </submittedName>
</protein>
<dbReference type="Proteomes" id="UP000550401">
    <property type="component" value="Unassembled WGS sequence"/>
</dbReference>
<keyword evidence="3" id="KW-1185">Reference proteome</keyword>
<evidence type="ECO:0000313" key="3">
    <source>
        <dbReference type="Proteomes" id="UP000550401"/>
    </source>
</evidence>
<reference evidence="2 3" key="1">
    <citation type="submission" date="2020-07" db="EMBL/GenBank/DDBJ databases">
        <title>Genomic Encyclopedia of Type Strains, Phase IV (KMG-V): Genome sequencing to study the core and pangenomes of soil and plant-associated prokaryotes.</title>
        <authorList>
            <person name="Whitman W."/>
        </authorList>
    </citation>
    <scope>NUCLEOTIDE SEQUENCE [LARGE SCALE GENOMIC DNA]</scope>
    <source>
        <strain evidence="2 3">RH2WT43</strain>
    </source>
</reference>
<organism evidence="2 3">
    <name type="scientific">Dokdonella fugitiva</name>
    <dbReference type="NCBI Taxonomy" id="328517"/>
    <lineage>
        <taxon>Bacteria</taxon>
        <taxon>Pseudomonadati</taxon>
        <taxon>Pseudomonadota</taxon>
        <taxon>Gammaproteobacteria</taxon>
        <taxon>Lysobacterales</taxon>
        <taxon>Rhodanobacteraceae</taxon>
        <taxon>Dokdonella</taxon>
    </lineage>
</organism>
<gene>
    <name evidence="2" type="ORF">FHW12_004239</name>
</gene>
<evidence type="ECO:0000256" key="1">
    <source>
        <dbReference type="SAM" id="SignalP"/>
    </source>
</evidence>
<comment type="caution">
    <text evidence="2">The sequence shown here is derived from an EMBL/GenBank/DDBJ whole genome shotgun (WGS) entry which is preliminary data.</text>
</comment>
<name>A0A839F7C0_9GAMM</name>
<feature type="chain" id="PRO_5033060575" evidence="1">
    <location>
        <begin position="20"/>
        <end position="203"/>
    </location>
</feature>
<sequence length="203" mass="21727">MHRLITFALVAVMPVMTHAATIQGEAAANLPAPVKAVLSAVAERANVPSLAVTSADRTPEQHARIMVVDKMHCGDGKCPGAQKVLDDYCPEHDRAVNTLLADKSWKTADQAIAVLATALVHELPANRTCVMHVVVPGQVTDWKAVDVAPSSIPDGQKCKFLEEATKEPMIAKARVFVPPTSTCAAGVVKQSETAFHIEIKQKH</sequence>
<dbReference type="RefSeq" id="WP_182533021.1">
    <property type="nucleotide sequence ID" value="NZ_JACGXL010000009.1"/>
</dbReference>
<proteinExistence type="predicted"/>